<evidence type="ECO:0000313" key="11">
    <source>
        <dbReference type="EMBL" id="GGE41450.1"/>
    </source>
</evidence>
<dbReference type="Pfam" id="PF04389">
    <property type="entry name" value="Peptidase_M28"/>
    <property type="match status" value="1"/>
</dbReference>
<accession>A0ABQ1SKN4</accession>
<dbReference type="InterPro" id="IPR007484">
    <property type="entry name" value="Peptidase_M28"/>
</dbReference>
<feature type="transmembrane region" description="Helical" evidence="9">
    <location>
        <begin position="359"/>
        <end position="382"/>
    </location>
</feature>
<feature type="transmembrane region" description="Helical" evidence="9">
    <location>
        <begin position="537"/>
        <end position="555"/>
    </location>
</feature>
<feature type="transmembrane region" description="Helical" evidence="9">
    <location>
        <begin position="402"/>
        <end position="422"/>
    </location>
</feature>
<dbReference type="Gene3D" id="3.40.630.10">
    <property type="entry name" value="Zn peptidases"/>
    <property type="match status" value="1"/>
</dbReference>
<feature type="transmembrane region" description="Helical" evidence="9">
    <location>
        <begin position="483"/>
        <end position="502"/>
    </location>
</feature>
<dbReference type="Proteomes" id="UP000599179">
    <property type="component" value="Unassembled WGS sequence"/>
</dbReference>
<dbReference type="PANTHER" id="PTHR12147">
    <property type="entry name" value="METALLOPEPTIDASE M28 FAMILY MEMBER"/>
    <property type="match status" value="1"/>
</dbReference>
<evidence type="ECO:0000256" key="9">
    <source>
        <dbReference type="SAM" id="Phobius"/>
    </source>
</evidence>
<evidence type="ECO:0000256" key="6">
    <source>
        <dbReference type="ARBA" id="ARBA00022989"/>
    </source>
</evidence>
<evidence type="ECO:0000256" key="2">
    <source>
        <dbReference type="ARBA" id="ARBA00004128"/>
    </source>
</evidence>
<dbReference type="EMBL" id="BMGM01000010">
    <property type="protein sequence ID" value="GGE41450.1"/>
    <property type="molecule type" value="Genomic_DNA"/>
</dbReference>
<evidence type="ECO:0000256" key="1">
    <source>
        <dbReference type="ARBA" id="ARBA00003273"/>
    </source>
</evidence>
<keyword evidence="9" id="KW-0472">Membrane</keyword>
<gene>
    <name evidence="11" type="ORF">GCM10010832_21860</name>
</gene>
<dbReference type="PANTHER" id="PTHR12147:SF58">
    <property type="entry name" value="VACUOLAR MEMBRANE PROTEASE"/>
    <property type="match status" value="1"/>
</dbReference>
<evidence type="ECO:0000256" key="4">
    <source>
        <dbReference type="ARBA" id="ARBA00017435"/>
    </source>
</evidence>
<dbReference type="RefSeq" id="WP_188459174.1">
    <property type="nucleotide sequence ID" value="NZ_BMGM01000010.1"/>
</dbReference>
<proteinExistence type="inferred from homology"/>
<evidence type="ECO:0000256" key="5">
    <source>
        <dbReference type="ARBA" id="ARBA00022554"/>
    </source>
</evidence>
<keyword evidence="6 9" id="KW-1133">Transmembrane helix</keyword>
<feature type="transmembrane region" description="Helical" evidence="9">
    <location>
        <begin position="323"/>
        <end position="347"/>
    </location>
</feature>
<dbReference type="SUPFAM" id="SSF53187">
    <property type="entry name" value="Zn-dependent exopeptidases"/>
    <property type="match status" value="1"/>
</dbReference>
<comment type="caution">
    <text evidence="11">The sequence shown here is derived from an EMBL/GenBank/DDBJ whole genome shotgun (WGS) entry which is preliminary data.</text>
</comment>
<dbReference type="InterPro" id="IPR045175">
    <property type="entry name" value="M28_fam"/>
</dbReference>
<keyword evidence="12" id="KW-1185">Reference proteome</keyword>
<evidence type="ECO:0000256" key="8">
    <source>
        <dbReference type="ARBA" id="ARBA00031512"/>
    </source>
</evidence>
<sequence length="764" mass="86025">MMKYFSALLQVLIFGAAIAFSITSLQPSITSTKNNTNFNVDNALVHVKEISQKPHYTGSEEHALVRNYLVSELENLGLEPHLQSGFSTTYFKGLSIAVPENILAKIEGENPDEPALVLMSHYDTAVHSAVGAADAASGIAAILESVRVYLEQGEQPNQDIVILFTDTEEVGLNGANLFVKEHPWAENIGLVLNFEARGSSGPSSMILEVNGGNKNLINHFANANIQQPFANSLMYSVYKLLPNDTDSTVFRTEADVPSFFFAFIDKHFNYHTALDTVEHLDVHSLNQQGEYALSLLNYFSNTSLANLNSTTDHVYFNFPFVGIIHFSTSLALGFIILSFLGLLLLVHIGIRKNRIDLKLIGKSFIFILSSLLLSFLIGYFGWKLMAYLYPDYSLILQGFPYNAFSYIIAFVSLIVAAYFRLFYKYSKILSLSNFLPAAIFIWLVLSLLAYLYLPGASYFVIPAFFGLLILTSLVILKTNNQTLHFIISLPVLFLIVPFVHFFPIGLGISSIFISCVLSVLILLLISPLLYNFRLLKGVAFLLFCTSLFFFGRAHINSSFNSSQPRPSSLVYFQDEAQNKAYWASYDPSLSTWNSTYFKDESEAKAKINFESKYANRFAHFASAENMAIPTSIVDVQKLNETVNQKTFKFYIKPKRNINRYEMFFDTPISLSNVKVNDEIQDFGFEDDALPKITRFLNYYVANQEALEVEFTVHTDEAFNVVVYESAFNLINHPDLKVPERPNTEIPMPFVLNDATIVSYTIPFL</sequence>
<feature type="transmembrane region" description="Helical" evidence="9">
    <location>
        <begin position="459"/>
        <end position="476"/>
    </location>
</feature>
<feature type="domain" description="Peptidase M28" evidence="10">
    <location>
        <begin position="101"/>
        <end position="294"/>
    </location>
</feature>
<feature type="transmembrane region" description="Helical" evidence="9">
    <location>
        <begin position="508"/>
        <end position="530"/>
    </location>
</feature>
<keyword evidence="9" id="KW-0812">Transmembrane</keyword>
<name>A0ABQ1SKN4_9FLAO</name>
<reference evidence="12" key="1">
    <citation type="journal article" date="2019" name="Int. J. Syst. Evol. Microbiol.">
        <title>The Global Catalogue of Microorganisms (GCM) 10K type strain sequencing project: providing services to taxonomists for standard genome sequencing and annotation.</title>
        <authorList>
            <consortium name="The Broad Institute Genomics Platform"/>
            <consortium name="The Broad Institute Genome Sequencing Center for Infectious Disease"/>
            <person name="Wu L."/>
            <person name="Ma J."/>
        </authorList>
    </citation>
    <scope>NUCLEOTIDE SEQUENCE [LARGE SCALE GENOMIC DNA]</scope>
    <source>
        <strain evidence="12">CGMCC 1.12931</strain>
    </source>
</reference>
<comment type="function">
    <text evidence="1">May be involved in vacuolar sorting and osmoregulation.</text>
</comment>
<comment type="similarity">
    <text evidence="3">Belongs to the peptidase M28 family.</text>
</comment>
<comment type="subcellular location">
    <subcellularLocation>
        <location evidence="2">Vacuole membrane</location>
        <topology evidence="2">Multi-pass membrane protein</topology>
    </subcellularLocation>
</comment>
<evidence type="ECO:0000256" key="7">
    <source>
        <dbReference type="ARBA" id="ARBA00023180"/>
    </source>
</evidence>
<keyword evidence="5" id="KW-0926">Vacuole</keyword>
<organism evidence="11 12">
    <name type="scientific">Psychroflexus planctonicus</name>
    <dbReference type="NCBI Taxonomy" id="1526575"/>
    <lineage>
        <taxon>Bacteria</taxon>
        <taxon>Pseudomonadati</taxon>
        <taxon>Bacteroidota</taxon>
        <taxon>Flavobacteriia</taxon>
        <taxon>Flavobacteriales</taxon>
        <taxon>Flavobacteriaceae</taxon>
        <taxon>Psychroflexus</taxon>
    </lineage>
</organism>
<protein>
    <recommendedName>
        <fullName evidence="4">Vacuolar membrane protease</fullName>
    </recommendedName>
    <alternativeName>
        <fullName evidence="8">FXNA-related family protease 1</fullName>
    </alternativeName>
</protein>
<feature type="transmembrane region" description="Helical" evidence="9">
    <location>
        <begin position="434"/>
        <end position="453"/>
    </location>
</feature>
<evidence type="ECO:0000313" key="12">
    <source>
        <dbReference type="Proteomes" id="UP000599179"/>
    </source>
</evidence>
<evidence type="ECO:0000259" key="10">
    <source>
        <dbReference type="Pfam" id="PF04389"/>
    </source>
</evidence>
<keyword evidence="7" id="KW-0325">Glycoprotein</keyword>
<evidence type="ECO:0000256" key="3">
    <source>
        <dbReference type="ARBA" id="ARBA00010918"/>
    </source>
</evidence>